<feature type="region of interest" description="Disordered" evidence="1">
    <location>
        <begin position="1"/>
        <end position="105"/>
    </location>
</feature>
<accession>A0AAD5RWQ1</accession>
<dbReference type="SUPFAM" id="SSF51101">
    <property type="entry name" value="Mannose-binding lectins"/>
    <property type="match status" value="1"/>
</dbReference>
<feature type="compositionally biased region" description="Basic and acidic residues" evidence="1">
    <location>
        <begin position="53"/>
        <end position="64"/>
    </location>
</feature>
<name>A0AAD5RWQ1_9PEZI</name>
<feature type="compositionally biased region" description="Polar residues" evidence="1">
    <location>
        <begin position="68"/>
        <end position="85"/>
    </location>
</feature>
<feature type="domain" description="Jacalin-type lectin" evidence="2">
    <location>
        <begin position="634"/>
        <end position="779"/>
    </location>
</feature>
<dbReference type="AlphaFoldDB" id="A0AAD5RWQ1"/>
<organism evidence="3 4">
    <name type="scientific">Zalerion maritima</name>
    <dbReference type="NCBI Taxonomy" id="339359"/>
    <lineage>
        <taxon>Eukaryota</taxon>
        <taxon>Fungi</taxon>
        <taxon>Dikarya</taxon>
        <taxon>Ascomycota</taxon>
        <taxon>Pezizomycotina</taxon>
        <taxon>Sordariomycetes</taxon>
        <taxon>Lulworthiomycetidae</taxon>
        <taxon>Lulworthiales</taxon>
        <taxon>Lulworthiaceae</taxon>
        <taxon>Zalerion</taxon>
    </lineage>
</organism>
<dbReference type="GO" id="GO:0005737">
    <property type="term" value="C:cytoplasm"/>
    <property type="evidence" value="ECO:0007669"/>
    <property type="project" value="TreeGrafter"/>
</dbReference>
<evidence type="ECO:0000313" key="4">
    <source>
        <dbReference type="Proteomes" id="UP001201980"/>
    </source>
</evidence>
<dbReference type="InterPro" id="IPR053002">
    <property type="entry name" value="Metalloproteinase_M10B"/>
</dbReference>
<proteinExistence type="predicted"/>
<dbReference type="EMBL" id="JAKWBI020000048">
    <property type="protein sequence ID" value="KAJ2904641.1"/>
    <property type="molecule type" value="Genomic_DNA"/>
</dbReference>
<comment type="caution">
    <text evidence="3">The sequence shown here is derived from an EMBL/GenBank/DDBJ whole genome shotgun (WGS) entry which is preliminary data.</text>
</comment>
<evidence type="ECO:0000259" key="2">
    <source>
        <dbReference type="PROSITE" id="PS51752"/>
    </source>
</evidence>
<dbReference type="Gene3D" id="2.100.10.30">
    <property type="entry name" value="Jacalin-like lectin domain"/>
    <property type="match status" value="1"/>
</dbReference>
<dbReference type="PANTHER" id="PTHR21054">
    <property type="entry name" value="ZINC METALLOPROTEINASE-RELATED"/>
    <property type="match status" value="1"/>
</dbReference>
<keyword evidence="4" id="KW-1185">Reference proteome</keyword>
<evidence type="ECO:0000256" key="1">
    <source>
        <dbReference type="SAM" id="MobiDB-lite"/>
    </source>
</evidence>
<dbReference type="Pfam" id="PF01419">
    <property type="entry name" value="Jacalin"/>
    <property type="match status" value="1"/>
</dbReference>
<dbReference type="Pfam" id="PF12044">
    <property type="entry name" value="Metallopep"/>
    <property type="match status" value="1"/>
</dbReference>
<dbReference type="InterPro" id="IPR036404">
    <property type="entry name" value="Jacalin-like_lectin_dom_sf"/>
</dbReference>
<dbReference type="InterPro" id="IPR001229">
    <property type="entry name" value="Jacalin-like_lectin_dom"/>
</dbReference>
<reference evidence="3" key="1">
    <citation type="submission" date="2022-07" db="EMBL/GenBank/DDBJ databases">
        <title>Draft genome sequence of Zalerion maritima ATCC 34329, a (micro)plastics degrading marine fungus.</title>
        <authorList>
            <person name="Paco A."/>
            <person name="Goncalves M.F.M."/>
            <person name="Rocha-Santos T.A.P."/>
            <person name="Alves A."/>
        </authorList>
    </citation>
    <scope>NUCLEOTIDE SEQUENCE</scope>
    <source>
        <strain evidence="3">ATCC 34329</strain>
    </source>
</reference>
<gene>
    <name evidence="3" type="ORF">MKZ38_007477</name>
</gene>
<dbReference type="InterPro" id="IPR021917">
    <property type="entry name" value="Unchr_Zn-peptidase-like"/>
</dbReference>
<dbReference type="PANTHER" id="PTHR21054:SF2">
    <property type="entry name" value="MIP04191P"/>
    <property type="match status" value="1"/>
</dbReference>
<dbReference type="Proteomes" id="UP001201980">
    <property type="component" value="Unassembled WGS sequence"/>
</dbReference>
<dbReference type="SMART" id="SM00915">
    <property type="entry name" value="Jacalin"/>
    <property type="match status" value="1"/>
</dbReference>
<sequence length="779" mass="84644">MSPSLFSLKSLRRRSKASFQTERSTDTSSEGDASVSQGTPASGASTPPSLSQKSDDALNLRSKEPAGAQTSRPAPAPHSSSNNRLSMAGSISGMTGLGSPGMTGSRSHLPISQYAPRIGNLTDGCWAYQKVLLVHGTIGEAGTQRPVDGTLTISRADDAFPPIQWPVCESQWKALVYLQPGPNRLRFDFSSPKLMNSGSSNPIHSSYVMVHMLPPMNAPPLHLAILLGSDSPGTFDAMPARAEREGNGLDTAMRKFRMAAYLWQAFTSEQMFRNKLGRRAFRFDEEWMTGTSNIRDREMGTMRSEAKVHIIRTDKTVNELRDLEKAQQYEKASKKGALFDIAKQAVTNYFQPLDGQKLHVSVLLLDAHWDTSSQVITGHAALGGSGGDLRVGIFGSHCLQSYPSTFEEVVPAFTDCTPTDTNFVANDCNDCGSSWEMVNLGIGAHLHETGHAFGCPHQESGIMLRDYVRLNRSFVAREAYSTRMKSKGGVVSRDQECGWHRLDCLRFRSHPCFRLPSDPPMSPDESVQAWPLDGGNLIVTAPTGVAFVEIFGDGDDVCHAWIEYAAEGHGSGQTPRNATLSEVDLRSRLPENKKKGNLKISVKSCGGGSLDVGDFHKLVSSKESTLKLENGNAAFKSKALGFSQMPGSSPGQVVFSSSVKHNRVLSKVIVFHGRAVDGMEFFYDDDSRQLFGKRGGRPGGDTFDLDVRRGEYITGFHVRSGQWIDGIQILTSMGRRSPLFGNVHGGSPTTLIPPRGFTIVGVSGSCAAWVDGFSVLIAR</sequence>
<evidence type="ECO:0000313" key="3">
    <source>
        <dbReference type="EMBL" id="KAJ2904641.1"/>
    </source>
</evidence>
<feature type="compositionally biased region" description="Polar residues" evidence="1">
    <location>
        <begin position="20"/>
        <end position="52"/>
    </location>
</feature>
<protein>
    <recommendedName>
        <fullName evidence="2">Jacalin-type lectin domain-containing protein</fullName>
    </recommendedName>
</protein>
<dbReference type="PROSITE" id="PS51752">
    <property type="entry name" value="JACALIN_LECTIN"/>
    <property type="match status" value="1"/>
</dbReference>